<dbReference type="AlphaFoldDB" id="A0A0N1HU59"/>
<reference evidence="3 4" key="1">
    <citation type="submission" date="2015-06" db="EMBL/GenBank/DDBJ databases">
        <title>Draft genome of the ant-associated black yeast Phialophora attae CBS 131958.</title>
        <authorList>
            <person name="Moreno L.F."/>
            <person name="Stielow B.J."/>
            <person name="de Hoog S."/>
            <person name="Vicente V.A."/>
            <person name="Weiss V.A."/>
            <person name="de Vries M."/>
            <person name="Cruz L.M."/>
            <person name="Souza E.M."/>
        </authorList>
    </citation>
    <scope>NUCLEOTIDE SEQUENCE [LARGE SCALE GENOMIC DNA]</scope>
    <source>
        <strain evidence="3 4">CBS 131958</strain>
    </source>
</reference>
<dbReference type="Gene3D" id="3.40.50.720">
    <property type="entry name" value="NAD(P)-binding Rossmann-like Domain"/>
    <property type="match status" value="1"/>
</dbReference>
<dbReference type="VEuPathDB" id="FungiDB:AB675_7486"/>
<dbReference type="PANTHER" id="PTHR43669:SF4">
    <property type="entry name" value="SHORT-CHAIN DEHYDROGENASE"/>
    <property type="match status" value="1"/>
</dbReference>
<dbReference type="GO" id="GO:0016491">
    <property type="term" value="F:oxidoreductase activity"/>
    <property type="evidence" value="ECO:0007669"/>
    <property type="project" value="UniProtKB-KW"/>
</dbReference>
<evidence type="ECO:0000313" key="3">
    <source>
        <dbReference type="EMBL" id="KPI40316.1"/>
    </source>
</evidence>
<organism evidence="3 4">
    <name type="scientific">Cyphellophora attinorum</name>
    <dbReference type="NCBI Taxonomy" id="1664694"/>
    <lineage>
        <taxon>Eukaryota</taxon>
        <taxon>Fungi</taxon>
        <taxon>Dikarya</taxon>
        <taxon>Ascomycota</taxon>
        <taxon>Pezizomycotina</taxon>
        <taxon>Eurotiomycetes</taxon>
        <taxon>Chaetothyriomycetidae</taxon>
        <taxon>Chaetothyriales</taxon>
        <taxon>Cyphellophoraceae</taxon>
        <taxon>Cyphellophora</taxon>
    </lineage>
</organism>
<dbReference type="STRING" id="1664694.A0A0N1HU59"/>
<evidence type="ECO:0000256" key="1">
    <source>
        <dbReference type="ARBA" id="ARBA00006484"/>
    </source>
</evidence>
<dbReference type="InterPro" id="IPR036291">
    <property type="entry name" value="NAD(P)-bd_dom_sf"/>
</dbReference>
<keyword evidence="4" id="KW-1185">Reference proteome</keyword>
<keyword evidence="2" id="KW-0560">Oxidoreductase</keyword>
<dbReference type="RefSeq" id="XP_018000279.1">
    <property type="nucleotide sequence ID" value="XM_018147857.1"/>
</dbReference>
<dbReference type="CDD" id="cd05233">
    <property type="entry name" value="SDR_c"/>
    <property type="match status" value="1"/>
</dbReference>
<dbReference type="OrthoDB" id="5336600at2759"/>
<dbReference type="GeneID" id="28739737"/>
<dbReference type="EMBL" id="LFJN01000012">
    <property type="protein sequence ID" value="KPI40316.1"/>
    <property type="molecule type" value="Genomic_DNA"/>
</dbReference>
<name>A0A0N1HU59_9EURO</name>
<dbReference type="Proteomes" id="UP000038010">
    <property type="component" value="Unassembled WGS sequence"/>
</dbReference>
<dbReference type="Pfam" id="PF13561">
    <property type="entry name" value="adh_short_C2"/>
    <property type="match status" value="1"/>
</dbReference>
<evidence type="ECO:0000256" key="2">
    <source>
        <dbReference type="ARBA" id="ARBA00023002"/>
    </source>
</evidence>
<dbReference type="PANTHER" id="PTHR43669">
    <property type="entry name" value="5-KETO-D-GLUCONATE 5-REDUCTASE"/>
    <property type="match status" value="1"/>
</dbReference>
<proteinExistence type="inferred from homology"/>
<dbReference type="InterPro" id="IPR002347">
    <property type="entry name" value="SDR_fam"/>
</dbReference>
<comment type="similarity">
    <text evidence="1">Belongs to the short-chain dehydrogenases/reductases (SDR) family.</text>
</comment>
<protein>
    <submittedName>
        <fullName evidence="3">Uncharacterized protein</fullName>
    </submittedName>
</protein>
<sequence length="241" mass="25879">MATPPVLLILGAGSNIGAATARTFLAAGYRVALASRTNKSPVPDTIHIPVDLTRPETLESVFESTASQLGAWPSVVVYNAGIALFENKVDPLASESLTDIAKLKDVYNGMTISPAVTAQLANRGFKTLGADSSKTVIFTGNIMNHGVMPGMANMTASRTALASLVRNWAEVGDYAKDGISFYYADERQASGRPVYGDLSGEGAAKEYLALSRRKDQGPWDYTFVSGEGYVIPWIIRMYDEE</sequence>
<dbReference type="SUPFAM" id="SSF51735">
    <property type="entry name" value="NAD(P)-binding Rossmann-fold domains"/>
    <property type="match status" value="1"/>
</dbReference>
<accession>A0A0N1HU59</accession>
<comment type="caution">
    <text evidence="3">The sequence shown here is derived from an EMBL/GenBank/DDBJ whole genome shotgun (WGS) entry which is preliminary data.</text>
</comment>
<evidence type="ECO:0000313" key="4">
    <source>
        <dbReference type="Proteomes" id="UP000038010"/>
    </source>
</evidence>
<gene>
    <name evidence="3" type="ORF">AB675_7486</name>
</gene>